<evidence type="ECO:0000256" key="4">
    <source>
        <dbReference type="SAM" id="MobiDB-lite"/>
    </source>
</evidence>
<organism evidence="6 7">
    <name type="scientific">Pontibacter korlensis</name>
    <dbReference type="NCBI Taxonomy" id="400092"/>
    <lineage>
        <taxon>Bacteria</taxon>
        <taxon>Pseudomonadati</taxon>
        <taxon>Bacteroidota</taxon>
        <taxon>Cytophagia</taxon>
        <taxon>Cytophagales</taxon>
        <taxon>Hymenobacteraceae</taxon>
        <taxon>Pontibacter</taxon>
    </lineage>
</organism>
<keyword evidence="7" id="KW-1185">Reference proteome</keyword>
<dbReference type="PATRIC" id="fig|400092.3.peg.2766"/>
<evidence type="ECO:0000256" key="5">
    <source>
        <dbReference type="SAM" id="SignalP"/>
    </source>
</evidence>
<protein>
    <recommendedName>
        <fullName evidence="2">Curli production assembly/transport component CsgF</fullName>
    </recommendedName>
</protein>
<dbReference type="OrthoDB" id="1443407at2"/>
<keyword evidence="3 5" id="KW-0732">Signal</keyword>
<dbReference type="EMBL" id="CP009621">
    <property type="protein sequence ID" value="AKD03815.1"/>
    <property type="molecule type" value="Genomic_DNA"/>
</dbReference>
<dbReference type="Pfam" id="PF10614">
    <property type="entry name" value="CsgF"/>
    <property type="match status" value="1"/>
</dbReference>
<sequence>MKNVISTLVAFLLLFFANLSNVQAQDLVYTPKNPAFGGNPYNYSWMQSSAQAQDKLKDPNAESGSLYSRDPMEDFKNSLNRQILNELSRKLISNQFGEDGVTPGSYTLGDYQIDVTEGPGGINIDIVDMTSGNRTSVTIPYY</sequence>
<name>A0A0E3ZFY6_9BACT</name>
<feature type="signal peptide" evidence="5">
    <location>
        <begin position="1"/>
        <end position="24"/>
    </location>
</feature>
<dbReference type="RefSeq" id="WP_046311197.1">
    <property type="nucleotide sequence ID" value="NZ_CBCSCY010000003.1"/>
</dbReference>
<evidence type="ECO:0000256" key="2">
    <source>
        <dbReference type="ARBA" id="ARBA00014031"/>
    </source>
</evidence>
<feature type="chain" id="PRO_5002416749" description="Curli production assembly/transport component CsgF" evidence="5">
    <location>
        <begin position="25"/>
        <end position="142"/>
    </location>
</feature>
<evidence type="ECO:0000313" key="7">
    <source>
        <dbReference type="Proteomes" id="UP000033109"/>
    </source>
</evidence>
<feature type="region of interest" description="Disordered" evidence="4">
    <location>
        <begin position="52"/>
        <end position="72"/>
    </location>
</feature>
<comment type="function">
    <text evidence="1">May be involved in the biogenesis of curli organelles.</text>
</comment>
<reference evidence="6 7" key="1">
    <citation type="journal article" date="2015" name="Sci. Rep.">
        <title>Unraveling adaptation of Pontibacter korlensis to radiation and infertility in desert through complete genome and comparative transcriptomic analysis.</title>
        <authorList>
            <person name="Dai J."/>
            <person name="Dai W."/>
            <person name="Qiu C."/>
            <person name="Yang Z."/>
            <person name="Zhang Y."/>
            <person name="Zhou M."/>
            <person name="Zhang L."/>
            <person name="Fang C."/>
            <person name="Gao Q."/>
            <person name="Yang Q."/>
            <person name="Li X."/>
            <person name="Wang Z."/>
            <person name="Wang Z."/>
            <person name="Jia Z."/>
            <person name="Chen X."/>
        </authorList>
    </citation>
    <scope>NUCLEOTIDE SEQUENCE [LARGE SCALE GENOMIC DNA]</scope>
    <source>
        <strain evidence="6 7">X14-1T</strain>
    </source>
</reference>
<evidence type="ECO:0000313" key="6">
    <source>
        <dbReference type="EMBL" id="AKD03815.1"/>
    </source>
</evidence>
<dbReference type="InterPro" id="IPR018893">
    <property type="entry name" value="T8SS_CsgF"/>
</dbReference>
<dbReference type="KEGG" id="pko:PKOR_12660"/>
<dbReference type="Proteomes" id="UP000033109">
    <property type="component" value="Chromosome"/>
</dbReference>
<dbReference type="STRING" id="400092.PKOR_12660"/>
<proteinExistence type="predicted"/>
<evidence type="ECO:0000256" key="3">
    <source>
        <dbReference type="ARBA" id="ARBA00022729"/>
    </source>
</evidence>
<dbReference type="AlphaFoldDB" id="A0A0E3ZFY6"/>
<gene>
    <name evidence="6" type="ORF">PKOR_12660</name>
</gene>
<evidence type="ECO:0000256" key="1">
    <source>
        <dbReference type="ARBA" id="ARBA00003989"/>
    </source>
</evidence>
<dbReference type="HOGENOM" id="CLU_136740_0_0_10"/>
<accession>A0A0E3ZFY6</accession>